<proteinExistence type="predicted"/>
<protein>
    <submittedName>
        <fullName evidence="1">Uncharacterized protein</fullName>
    </submittedName>
</protein>
<accession>A0A1A8YTN9</accession>
<dbReference type="EMBL" id="FLRE01000095">
    <property type="protein sequence ID" value="SBT35302.1"/>
    <property type="molecule type" value="Genomic_DNA"/>
</dbReference>
<evidence type="ECO:0000313" key="1">
    <source>
        <dbReference type="EMBL" id="SBT34881.1"/>
    </source>
</evidence>
<reference evidence="1" key="2">
    <citation type="submission" date="2016-05" db="EMBL/GenBank/DDBJ databases">
        <authorList>
            <person name="Lavstsen T."/>
            <person name="Jespersen J.S."/>
        </authorList>
    </citation>
    <scope>NUCLEOTIDE SEQUENCE [LARGE SCALE GENOMIC DNA]</scope>
</reference>
<keyword evidence="4" id="KW-1185">Reference proteome</keyword>
<reference evidence="3 4" key="1">
    <citation type="submission" date="2016-05" db="EMBL/GenBank/DDBJ databases">
        <authorList>
            <person name="Naeem Raeece"/>
        </authorList>
    </citation>
    <scope>NUCLEOTIDE SEQUENCE [LARGE SCALE GENOMIC DNA]</scope>
</reference>
<dbReference type="Proteomes" id="UP000078555">
    <property type="component" value="Unassembled WGS sequence"/>
</dbReference>
<evidence type="ECO:0000313" key="2">
    <source>
        <dbReference type="EMBL" id="SBT35302.1"/>
    </source>
</evidence>
<gene>
    <name evidence="1" type="ORF">POVWA1_024570</name>
    <name evidence="2" type="ORF">POVWA2_024450</name>
</gene>
<evidence type="ECO:0000313" key="4">
    <source>
        <dbReference type="Proteomes" id="UP000078555"/>
    </source>
</evidence>
<dbReference type="Proteomes" id="UP000078550">
    <property type="component" value="Unassembled WGS sequence"/>
</dbReference>
<organism evidence="1 4">
    <name type="scientific">Plasmodium ovale wallikeri</name>
    <dbReference type="NCBI Taxonomy" id="864142"/>
    <lineage>
        <taxon>Eukaryota</taxon>
        <taxon>Sar</taxon>
        <taxon>Alveolata</taxon>
        <taxon>Apicomplexa</taxon>
        <taxon>Aconoidasida</taxon>
        <taxon>Haemosporida</taxon>
        <taxon>Plasmodiidae</taxon>
        <taxon>Plasmodium</taxon>
        <taxon>Plasmodium (Plasmodium)</taxon>
    </lineage>
</organism>
<sequence>MFSHLKRNPRLCVPVQTTHSLGDHPSVYGPTQSGGYLFADSRWDIYFPTVGGIPICRQSVGYLFSDSRWDIYFPTVGGIPICRQSVGYLFADSRWDTYLPTVGGIPICRQSVGYLFADDVVTMR</sequence>
<evidence type="ECO:0000313" key="3">
    <source>
        <dbReference type="Proteomes" id="UP000078550"/>
    </source>
</evidence>
<dbReference type="EMBL" id="FLRD01000074">
    <property type="protein sequence ID" value="SBT34881.1"/>
    <property type="molecule type" value="Genomic_DNA"/>
</dbReference>
<dbReference type="AlphaFoldDB" id="A0A1A8YTN9"/>
<name>A0A1A8YTN9_PLAOA</name>